<keyword evidence="2" id="KW-0479">Metal-binding</keyword>
<reference evidence="5" key="2">
    <citation type="submission" date="2015-01" db="EMBL/GenBank/DDBJ databases">
        <title>Evolutionary Origins and Diversification of the Mycorrhizal Mutualists.</title>
        <authorList>
            <consortium name="DOE Joint Genome Institute"/>
            <consortium name="Mycorrhizal Genomics Consortium"/>
            <person name="Kohler A."/>
            <person name="Kuo A."/>
            <person name="Nagy L.G."/>
            <person name="Floudas D."/>
            <person name="Copeland A."/>
            <person name="Barry K.W."/>
            <person name="Cichocki N."/>
            <person name="Veneault-Fourrey C."/>
            <person name="LaButti K."/>
            <person name="Lindquist E.A."/>
            <person name="Lipzen A."/>
            <person name="Lundell T."/>
            <person name="Morin E."/>
            <person name="Murat C."/>
            <person name="Riley R."/>
            <person name="Ohm R."/>
            <person name="Sun H."/>
            <person name="Tunlid A."/>
            <person name="Henrissat B."/>
            <person name="Grigoriev I.V."/>
            <person name="Hibbett D.S."/>
            <person name="Martin F."/>
        </authorList>
    </citation>
    <scope>NUCLEOTIDE SEQUENCE [LARGE SCALE GENOMIC DNA]</scope>
    <source>
        <strain evidence="5">Marx 270</strain>
    </source>
</reference>
<dbReference type="GO" id="GO:0046872">
    <property type="term" value="F:metal ion binding"/>
    <property type="evidence" value="ECO:0007669"/>
    <property type="project" value="UniProtKB-KW"/>
</dbReference>
<dbReference type="Pfam" id="PF13359">
    <property type="entry name" value="DDE_Tnp_4"/>
    <property type="match status" value="1"/>
</dbReference>
<dbReference type="EMBL" id="KN831949">
    <property type="protein sequence ID" value="KIO11471.1"/>
    <property type="molecule type" value="Genomic_DNA"/>
</dbReference>
<dbReference type="OrthoDB" id="2649667at2759"/>
<feature type="domain" description="DDE Tnp4" evidence="3">
    <location>
        <begin position="80"/>
        <end position="152"/>
    </location>
</feature>
<reference evidence="4 5" key="1">
    <citation type="submission" date="2014-04" db="EMBL/GenBank/DDBJ databases">
        <authorList>
            <consortium name="DOE Joint Genome Institute"/>
            <person name="Kuo A."/>
            <person name="Kohler A."/>
            <person name="Costa M.D."/>
            <person name="Nagy L.G."/>
            <person name="Floudas D."/>
            <person name="Copeland A."/>
            <person name="Barry K.W."/>
            <person name="Cichocki N."/>
            <person name="Veneault-Fourrey C."/>
            <person name="LaButti K."/>
            <person name="Lindquist E.A."/>
            <person name="Lipzen A."/>
            <person name="Lundell T."/>
            <person name="Morin E."/>
            <person name="Murat C."/>
            <person name="Sun H."/>
            <person name="Tunlid A."/>
            <person name="Henrissat B."/>
            <person name="Grigoriev I.V."/>
            <person name="Hibbett D.S."/>
            <person name="Martin F."/>
            <person name="Nordberg H.P."/>
            <person name="Cantor M.N."/>
            <person name="Hua S.X."/>
        </authorList>
    </citation>
    <scope>NUCLEOTIDE SEQUENCE [LARGE SCALE GENOMIC DNA]</scope>
    <source>
        <strain evidence="4 5">Marx 270</strain>
    </source>
</reference>
<gene>
    <name evidence="4" type="ORF">M404DRAFT_126561</name>
</gene>
<accession>A0A0C3PR22</accession>
<keyword evidence="5" id="KW-1185">Reference proteome</keyword>
<evidence type="ECO:0000313" key="5">
    <source>
        <dbReference type="Proteomes" id="UP000054217"/>
    </source>
</evidence>
<protein>
    <recommendedName>
        <fullName evidence="3">DDE Tnp4 domain-containing protein</fullName>
    </recommendedName>
</protein>
<dbReference type="InParanoid" id="A0A0C3PR22"/>
<dbReference type="AlphaFoldDB" id="A0A0C3PR22"/>
<feature type="non-terminal residue" evidence="4">
    <location>
        <position position="1"/>
    </location>
</feature>
<evidence type="ECO:0000256" key="2">
    <source>
        <dbReference type="ARBA" id="ARBA00022723"/>
    </source>
</evidence>
<sequence length="164" mass="18955">CWSWRNGVFAADGTTVNLYVQLKSFADSYYNHKLNFSLNCQVVIMPHNLAIVDYALGNLGSVHNVYAFQGMWIFKDPIGVMPFKKPQGGNLTKHQNTYNQYVSKICVRVEHAFVALKGQFQSLRELHIKIGNKPGNMDLAMYWITCYFILHNMVVQFEERHCEE</sequence>
<dbReference type="HOGENOM" id="CLU_018552_1_1_1"/>
<evidence type="ECO:0000313" key="4">
    <source>
        <dbReference type="EMBL" id="KIO11471.1"/>
    </source>
</evidence>
<evidence type="ECO:0000256" key="1">
    <source>
        <dbReference type="ARBA" id="ARBA00001968"/>
    </source>
</evidence>
<dbReference type="InterPro" id="IPR027806">
    <property type="entry name" value="HARBI1_dom"/>
</dbReference>
<proteinExistence type="predicted"/>
<dbReference type="Proteomes" id="UP000054217">
    <property type="component" value="Unassembled WGS sequence"/>
</dbReference>
<evidence type="ECO:0000259" key="3">
    <source>
        <dbReference type="Pfam" id="PF13359"/>
    </source>
</evidence>
<name>A0A0C3PR22_PISTI</name>
<organism evidence="4 5">
    <name type="scientific">Pisolithus tinctorius Marx 270</name>
    <dbReference type="NCBI Taxonomy" id="870435"/>
    <lineage>
        <taxon>Eukaryota</taxon>
        <taxon>Fungi</taxon>
        <taxon>Dikarya</taxon>
        <taxon>Basidiomycota</taxon>
        <taxon>Agaricomycotina</taxon>
        <taxon>Agaricomycetes</taxon>
        <taxon>Agaricomycetidae</taxon>
        <taxon>Boletales</taxon>
        <taxon>Sclerodermatineae</taxon>
        <taxon>Pisolithaceae</taxon>
        <taxon>Pisolithus</taxon>
    </lineage>
</organism>
<comment type="cofactor">
    <cofactor evidence="1">
        <name>a divalent metal cation</name>
        <dbReference type="ChEBI" id="CHEBI:60240"/>
    </cofactor>
</comment>